<proteinExistence type="predicted"/>
<gene>
    <name evidence="2" type="ORF">FWILDA_LOCUS12967</name>
</gene>
<feature type="non-terminal residue" evidence="2">
    <location>
        <position position="1"/>
    </location>
</feature>
<protein>
    <submittedName>
        <fullName evidence="2">8986_t:CDS:1</fullName>
    </submittedName>
</protein>
<evidence type="ECO:0000256" key="1">
    <source>
        <dbReference type="SAM" id="Coils"/>
    </source>
</evidence>
<sequence>MEHTKNNIPIYAEEIIIEQTAEEEIAELKEQLKVLQEEKEKKDLKTKLNDSKTKLLGSLFGNKKKSEKIDSLKNRMSKLEVNKDQQIDNLKEQLKQEKERADDLQAELNREKDSFRVLYYERRGMLAFLNEKLHKEENEN</sequence>
<keyword evidence="1" id="KW-0175">Coiled coil</keyword>
<keyword evidence="3" id="KW-1185">Reference proteome</keyword>
<dbReference type="EMBL" id="CAMKVN010004520">
    <property type="protein sequence ID" value="CAI2187222.1"/>
    <property type="molecule type" value="Genomic_DNA"/>
</dbReference>
<dbReference type="AlphaFoldDB" id="A0A9W4X539"/>
<comment type="caution">
    <text evidence="2">The sequence shown here is derived from an EMBL/GenBank/DDBJ whole genome shotgun (WGS) entry which is preliminary data.</text>
</comment>
<evidence type="ECO:0000313" key="3">
    <source>
        <dbReference type="Proteomes" id="UP001153678"/>
    </source>
</evidence>
<feature type="coiled-coil region" evidence="1">
    <location>
        <begin position="11"/>
        <end position="114"/>
    </location>
</feature>
<name>A0A9W4X539_9GLOM</name>
<organism evidence="2 3">
    <name type="scientific">Funneliformis geosporum</name>
    <dbReference type="NCBI Taxonomy" id="1117311"/>
    <lineage>
        <taxon>Eukaryota</taxon>
        <taxon>Fungi</taxon>
        <taxon>Fungi incertae sedis</taxon>
        <taxon>Mucoromycota</taxon>
        <taxon>Glomeromycotina</taxon>
        <taxon>Glomeromycetes</taxon>
        <taxon>Glomerales</taxon>
        <taxon>Glomeraceae</taxon>
        <taxon>Funneliformis</taxon>
    </lineage>
</organism>
<accession>A0A9W4X539</accession>
<dbReference type="Proteomes" id="UP001153678">
    <property type="component" value="Unassembled WGS sequence"/>
</dbReference>
<evidence type="ECO:0000313" key="2">
    <source>
        <dbReference type="EMBL" id="CAI2187222.1"/>
    </source>
</evidence>
<reference evidence="2" key="1">
    <citation type="submission" date="2022-08" db="EMBL/GenBank/DDBJ databases">
        <authorList>
            <person name="Kallberg Y."/>
            <person name="Tangrot J."/>
            <person name="Rosling A."/>
        </authorList>
    </citation>
    <scope>NUCLEOTIDE SEQUENCE</scope>
    <source>
        <strain evidence="2">Wild A</strain>
    </source>
</reference>